<sequence>MADSRETIRSLFDLQAENYSRQNSAGMLDHYAPEEDLLFWSSEGAQISGHDALKVWYETLFNQFEILSVKYRIESAWEGAGQISCSTTWQFETRLKEVEGAVVELQSLRATHVLQQYQGEWKIAHIHSSPIGQASADFPTS</sequence>
<dbReference type="RefSeq" id="WP_034832140.1">
    <property type="nucleotide sequence ID" value="NZ_JOKH01000001.1"/>
</dbReference>
<gene>
    <name evidence="2" type="ORF">GZ78_01435</name>
</gene>
<keyword evidence="3" id="KW-1185">Reference proteome</keyword>
<evidence type="ECO:0000259" key="1">
    <source>
        <dbReference type="Pfam" id="PF13474"/>
    </source>
</evidence>
<reference evidence="2 3" key="1">
    <citation type="submission" date="2014-06" db="EMBL/GenBank/DDBJ databases">
        <title>Whole Genome Sequences of Three Symbiotic Endozoicomonas Bacteria.</title>
        <authorList>
            <person name="Neave M.J."/>
            <person name="Apprill A."/>
            <person name="Voolstra C.R."/>
        </authorList>
    </citation>
    <scope>NUCLEOTIDE SEQUENCE [LARGE SCALE GENOMIC DNA]</scope>
    <source>
        <strain evidence="2 3">DSM 25634</strain>
    </source>
</reference>
<protein>
    <recommendedName>
        <fullName evidence="1">SnoaL-like domain-containing protein</fullName>
    </recommendedName>
</protein>
<organism evidence="2 3">
    <name type="scientific">Endozoicomonas numazuensis</name>
    <dbReference type="NCBI Taxonomy" id="1137799"/>
    <lineage>
        <taxon>Bacteria</taxon>
        <taxon>Pseudomonadati</taxon>
        <taxon>Pseudomonadota</taxon>
        <taxon>Gammaproteobacteria</taxon>
        <taxon>Oceanospirillales</taxon>
        <taxon>Endozoicomonadaceae</taxon>
        <taxon>Endozoicomonas</taxon>
    </lineage>
</organism>
<dbReference type="InterPro" id="IPR037401">
    <property type="entry name" value="SnoaL-like"/>
</dbReference>
<comment type="caution">
    <text evidence="2">The sequence shown here is derived from an EMBL/GenBank/DDBJ whole genome shotgun (WGS) entry which is preliminary data.</text>
</comment>
<dbReference type="OrthoDB" id="6195180at2"/>
<accession>A0A081NK06</accession>
<feature type="domain" description="SnoaL-like" evidence="1">
    <location>
        <begin position="8"/>
        <end position="130"/>
    </location>
</feature>
<evidence type="ECO:0000313" key="2">
    <source>
        <dbReference type="EMBL" id="KEQ18779.1"/>
    </source>
</evidence>
<dbReference type="EMBL" id="JOKH01000001">
    <property type="protein sequence ID" value="KEQ18779.1"/>
    <property type="molecule type" value="Genomic_DNA"/>
</dbReference>
<dbReference type="InterPro" id="IPR032710">
    <property type="entry name" value="NTF2-like_dom_sf"/>
</dbReference>
<dbReference type="Pfam" id="PF13474">
    <property type="entry name" value="SnoaL_3"/>
    <property type="match status" value="1"/>
</dbReference>
<proteinExistence type="predicted"/>
<dbReference type="SUPFAM" id="SSF54427">
    <property type="entry name" value="NTF2-like"/>
    <property type="match status" value="1"/>
</dbReference>
<dbReference type="Proteomes" id="UP000028073">
    <property type="component" value="Unassembled WGS sequence"/>
</dbReference>
<evidence type="ECO:0000313" key="3">
    <source>
        <dbReference type="Proteomes" id="UP000028073"/>
    </source>
</evidence>
<name>A0A081NK06_9GAMM</name>
<dbReference type="Gene3D" id="3.10.450.50">
    <property type="match status" value="1"/>
</dbReference>
<dbReference type="AlphaFoldDB" id="A0A081NK06"/>